<evidence type="ECO:0000256" key="7">
    <source>
        <dbReference type="SAM" id="Phobius"/>
    </source>
</evidence>
<dbReference type="GO" id="GO:0005802">
    <property type="term" value="C:trans-Golgi network"/>
    <property type="evidence" value="ECO:0007669"/>
    <property type="project" value="TreeGrafter"/>
</dbReference>
<keyword evidence="3" id="KW-0808">Transferase</keyword>
<evidence type="ECO:0000256" key="2">
    <source>
        <dbReference type="ARBA" id="ARBA00022676"/>
    </source>
</evidence>
<evidence type="ECO:0000256" key="4">
    <source>
        <dbReference type="ARBA" id="ARBA00022968"/>
    </source>
</evidence>
<feature type="transmembrane region" description="Helical" evidence="7">
    <location>
        <begin position="53"/>
        <end position="75"/>
    </location>
</feature>
<dbReference type="PANTHER" id="PTHR31311:SF13">
    <property type="entry name" value="XYLOGLUCAN 6-XYLOSYLTRANSFERASE 5-RELATED"/>
    <property type="match status" value="1"/>
</dbReference>
<proteinExistence type="predicted"/>
<evidence type="ECO:0000313" key="8">
    <source>
        <dbReference type="EMBL" id="KAE8672523.1"/>
    </source>
</evidence>
<dbReference type="InterPro" id="IPR008630">
    <property type="entry name" value="Glyco_trans_34"/>
</dbReference>
<evidence type="ECO:0000313" key="9">
    <source>
        <dbReference type="Proteomes" id="UP000436088"/>
    </source>
</evidence>
<feature type="compositionally biased region" description="Polar residues" evidence="6">
    <location>
        <begin position="1"/>
        <end position="12"/>
    </location>
</feature>
<dbReference type="GO" id="GO:0009969">
    <property type="term" value="P:xyloglucan biosynthetic process"/>
    <property type="evidence" value="ECO:0007669"/>
    <property type="project" value="TreeGrafter"/>
</dbReference>
<organism evidence="8 9">
    <name type="scientific">Hibiscus syriacus</name>
    <name type="common">Rose of Sharon</name>
    <dbReference type="NCBI Taxonomy" id="106335"/>
    <lineage>
        <taxon>Eukaryota</taxon>
        <taxon>Viridiplantae</taxon>
        <taxon>Streptophyta</taxon>
        <taxon>Embryophyta</taxon>
        <taxon>Tracheophyta</taxon>
        <taxon>Spermatophyta</taxon>
        <taxon>Magnoliopsida</taxon>
        <taxon>eudicotyledons</taxon>
        <taxon>Gunneridae</taxon>
        <taxon>Pentapetalae</taxon>
        <taxon>rosids</taxon>
        <taxon>malvids</taxon>
        <taxon>Malvales</taxon>
        <taxon>Malvaceae</taxon>
        <taxon>Malvoideae</taxon>
        <taxon>Hibiscus</taxon>
    </lineage>
</organism>
<dbReference type="GO" id="GO:0005768">
    <property type="term" value="C:endosome"/>
    <property type="evidence" value="ECO:0007669"/>
    <property type="project" value="TreeGrafter"/>
</dbReference>
<evidence type="ECO:0000256" key="6">
    <source>
        <dbReference type="SAM" id="MobiDB-lite"/>
    </source>
</evidence>
<protein>
    <submittedName>
        <fullName evidence="8">Glycosyltransferase 3</fullName>
    </submittedName>
</protein>
<name>A0A6A2XAJ2_HIBSY</name>
<evidence type="ECO:0000256" key="5">
    <source>
        <dbReference type="ARBA" id="ARBA00023034"/>
    </source>
</evidence>
<evidence type="ECO:0000256" key="1">
    <source>
        <dbReference type="ARBA" id="ARBA00004323"/>
    </source>
</evidence>
<reference evidence="8" key="1">
    <citation type="submission" date="2019-09" db="EMBL/GenBank/DDBJ databases">
        <title>Draft genome information of white flower Hibiscus syriacus.</title>
        <authorList>
            <person name="Kim Y.-M."/>
        </authorList>
    </citation>
    <scope>NUCLEOTIDE SEQUENCE [LARGE SCALE GENOMIC DNA]</scope>
    <source>
        <strain evidence="8">YM2019G1</strain>
    </source>
</reference>
<dbReference type="GO" id="GO:0016758">
    <property type="term" value="F:hexosyltransferase activity"/>
    <property type="evidence" value="ECO:0007669"/>
    <property type="project" value="TreeGrafter"/>
</dbReference>
<comment type="subcellular location">
    <subcellularLocation>
        <location evidence="1">Golgi apparatus membrane</location>
        <topology evidence="1">Single-pass type II membrane protein</topology>
    </subcellularLocation>
</comment>
<keyword evidence="4" id="KW-0735">Signal-anchor</keyword>
<dbReference type="EMBL" id="VEPZ02001443">
    <property type="protein sequence ID" value="KAE8672523.1"/>
    <property type="molecule type" value="Genomic_DNA"/>
</dbReference>
<keyword evidence="9" id="KW-1185">Reference proteome</keyword>
<feature type="region of interest" description="Disordered" evidence="6">
    <location>
        <begin position="1"/>
        <end position="23"/>
    </location>
</feature>
<keyword evidence="7" id="KW-1133">Transmembrane helix</keyword>
<sequence>MGQDSFTPQKRSSIGGGGLPTTNDAAAGGGRACMLAGMTRGRQIHKTFNNIKITILCGFVSILILRGTIVASIGLGSAANCQWSLDLLDAWVPMGPKGPIREEARKLLTANLKGRLTFEADDQSALIYLLLSQKETWMDKVFLENQYYLQGYWAGLGDSPSTHQWQQLLALPGDPMPCCHVEASRSQLPCLRCYPMFPATVTVAGGGDRCRNTAAGRNLSPSGGGFREKTERKEKKKGRNENGGPWGRLKWV</sequence>
<keyword evidence="7" id="KW-0472">Membrane</keyword>
<dbReference type="GO" id="GO:0000139">
    <property type="term" value="C:Golgi membrane"/>
    <property type="evidence" value="ECO:0007669"/>
    <property type="project" value="UniProtKB-SubCell"/>
</dbReference>
<dbReference type="Pfam" id="PF05637">
    <property type="entry name" value="Glyco_transf_34"/>
    <property type="match status" value="1"/>
</dbReference>
<dbReference type="Proteomes" id="UP000436088">
    <property type="component" value="Unassembled WGS sequence"/>
</dbReference>
<comment type="caution">
    <text evidence="8">The sequence shown here is derived from an EMBL/GenBank/DDBJ whole genome shotgun (WGS) entry which is preliminary data.</text>
</comment>
<keyword evidence="2" id="KW-0328">Glycosyltransferase</keyword>
<keyword evidence="7" id="KW-0812">Transmembrane</keyword>
<evidence type="ECO:0000256" key="3">
    <source>
        <dbReference type="ARBA" id="ARBA00022679"/>
    </source>
</evidence>
<keyword evidence="5" id="KW-0333">Golgi apparatus</keyword>
<feature type="region of interest" description="Disordered" evidence="6">
    <location>
        <begin position="214"/>
        <end position="252"/>
    </location>
</feature>
<dbReference type="AlphaFoldDB" id="A0A6A2XAJ2"/>
<accession>A0A6A2XAJ2</accession>
<dbReference type="PANTHER" id="PTHR31311">
    <property type="entry name" value="XYLOGLUCAN 6-XYLOSYLTRANSFERASE 5-RELATED-RELATED"/>
    <property type="match status" value="1"/>
</dbReference>
<gene>
    <name evidence="8" type="ORF">F3Y22_tig00111837pilonHSYRG00039</name>
</gene>